<evidence type="ECO:0000313" key="12">
    <source>
        <dbReference type="Proteomes" id="UP000186922"/>
    </source>
</evidence>
<comment type="similarity">
    <text evidence="3">Belongs to the CNOT11 family.</text>
</comment>
<evidence type="ECO:0000256" key="4">
    <source>
        <dbReference type="ARBA" id="ARBA00014872"/>
    </source>
</evidence>
<evidence type="ECO:0000256" key="5">
    <source>
        <dbReference type="ARBA" id="ARBA00022490"/>
    </source>
</evidence>
<evidence type="ECO:0000256" key="6">
    <source>
        <dbReference type="ARBA" id="ARBA00023015"/>
    </source>
</evidence>
<keyword evidence="5" id="KW-0963">Cytoplasm</keyword>
<dbReference type="InterPro" id="IPR019312">
    <property type="entry name" value="CNOT11"/>
</dbReference>
<sequence length="517" mass="57355">MAVGVGSTAFDAFLSPKESEDLLNLVTEEQSDGWTFDIISKNFNALFSKSDHYRIGKALEMFIVCGVLDKAASQLIAVFLLYDMFKDQPLSSNPFAPLFYVILHSEQQGKISADIAKADKSAIALGASDEMKEHLIRTGFLSDAADWFLPGLTKFSPGSKWFVAALASGAVSFEIFNRNPAVFTNMDVSALQEMDTAQFDKEFLERQQHIPVIDRSGVSCIIDYPDVTVTGFKQAGGDQAREAAEALGSGQKPQPDLAFLPELMRPIPPVMPLSNQELVWLNPRMVDELKLHLDPSIFIPSKWLSVSQLLQKSVRTPLHMEEQNTLMGMYEKDETLLLGGAVMTIEDILGIVEHNPIVATEIFKRVHKISENSLKKTRFKRYLYAFLETNVSVHTMDVINRLHEAKIVPADFLPLYVSYALRKCDSGASTESAYNHRLIRLVCVFLQSAVRNKTLNLAENPDLLVEIQAFCVRQTSKEAVALYRLLKASQVQDGGGTEAFDASLSESSSSPSKTGKK</sequence>
<keyword evidence="6" id="KW-0805">Transcription regulation</keyword>
<evidence type="ECO:0000256" key="3">
    <source>
        <dbReference type="ARBA" id="ARBA00008030"/>
    </source>
</evidence>
<reference evidence="11 12" key="1">
    <citation type="journal article" date="2016" name="Nat. Commun.">
        <title>Extremotolerant tardigrade genome and improved radiotolerance of human cultured cells by tardigrade-unique protein.</title>
        <authorList>
            <person name="Hashimoto T."/>
            <person name="Horikawa D.D."/>
            <person name="Saito Y."/>
            <person name="Kuwahara H."/>
            <person name="Kozuka-Hata H."/>
            <person name="Shin-I T."/>
            <person name="Minakuchi Y."/>
            <person name="Ohishi K."/>
            <person name="Motoyama A."/>
            <person name="Aizu T."/>
            <person name="Enomoto A."/>
            <person name="Kondo K."/>
            <person name="Tanaka S."/>
            <person name="Hara Y."/>
            <person name="Koshikawa S."/>
            <person name="Sagara H."/>
            <person name="Miura T."/>
            <person name="Yokobori S."/>
            <person name="Miyagawa K."/>
            <person name="Suzuki Y."/>
            <person name="Kubo T."/>
            <person name="Oyama M."/>
            <person name="Kohara Y."/>
            <person name="Fujiyama A."/>
            <person name="Arakawa K."/>
            <person name="Katayama T."/>
            <person name="Toyoda A."/>
            <person name="Kunieda T."/>
        </authorList>
    </citation>
    <scope>NUCLEOTIDE SEQUENCE [LARGE SCALE GENOMIC DNA]</scope>
    <source>
        <strain evidence="11 12">YOKOZUNA-1</strain>
    </source>
</reference>
<gene>
    <name evidence="11" type="primary">RvY_10459-1</name>
    <name evidence="11" type="synonym">RvY_10459.1</name>
    <name evidence="11" type="ORF">RvY_10459</name>
</gene>
<dbReference type="GO" id="GO:0005634">
    <property type="term" value="C:nucleus"/>
    <property type="evidence" value="ECO:0007669"/>
    <property type="project" value="UniProtKB-SubCell"/>
</dbReference>
<dbReference type="GO" id="GO:0030014">
    <property type="term" value="C:CCR4-NOT complex"/>
    <property type="evidence" value="ECO:0007669"/>
    <property type="project" value="InterPro"/>
</dbReference>
<evidence type="ECO:0000256" key="9">
    <source>
        <dbReference type="ARBA" id="ARBA00023242"/>
    </source>
</evidence>
<comment type="caution">
    <text evidence="11">The sequence shown here is derived from an EMBL/GenBank/DDBJ whole genome shotgun (WGS) entry which is preliminary data.</text>
</comment>
<dbReference type="PANTHER" id="PTHR15975:SF0">
    <property type="entry name" value="CCR4-NOT TRANSCRIPTION COMPLEX SUBUNIT 11"/>
    <property type="match status" value="1"/>
</dbReference>
<dbReference type="Pfam" id="PF10155">
    <property type="entry name" value="CNOT11"/>
    <property type="match status" value="1"/>
</dbReference>
<feature type="region of interest" description="Disordered" evidence="10">
    <location>
        <begin position="494"/>
        <end position="517"/>
    </location>
</feature>
<protein>
    <recommendedName>
        <fullName evidence="4">CCR4-NOT transcription complex subunit 11</fullName>
    </recommendedName>
</protein>
<feature type="compositionally biased region" description="Low complexity" evidence="10">
    <location>
        <begin position="503"/>
        <end position="517"/>
    </location>
</feature>
<organism evidence="11 12">
    <name type="scientific">Ramazzottius varieornatus</name>
    <name type="common">Water bear</name>
    <name type="synonym">Tardigrade</name>
    <dbReference type="NCBI Taxonomy" id="947166"/>
    <lineage>
        <taxon>Eukaryota</taxon>
        <taxon>Metazoa</taxon>
        <taxon>Ecdysozoa</taxon>
        <taxon>Tardigrada</taxon>
        <taxon>Eutardigrada</taxon>
        <taxon>Parachela</taxon>
        <taxon>Hypsibioidea</taxon>
        <taxon>Ramazzottiidae</taxon>
        <taxon>Ramazzottius</taxon>
    </lineage>
</organism>
<keyword evidence="7" id="KW-0943">RNA-mediated gene silencing</keyword>
<proteinExistence type="inferred from homology"/>
<evidence type="ECO:0000313" key="11">
    <source>
        <dbReference type="EMBL" id="GAU99458.1"/>
    </source>
</evidence>
<dbReference type="STRING" id="947166.A0A1D1VLU1"/>
<keyword evidence="9" id="KW-0539">Nucleus</keyword>
<name>A0A1D1VLU1_RAMVA</name>
<dbReference type="PANTHER" id="PTHR15975">
    <property type="entry name" value="CCR4-NOT TRANSCRIPTION COMPLEX SUBUNIT 11"/>
    <property type="match status" value="1"/>
</dbReference>
<dbReference type="GO" id="GO:0031047">
    <property type="term" value="P:regulatory ncRNA-mediated gene silencing"/>
    <property type="evidence" value="ECO:0007669"/>
    <property type="project" value="UniProtKB-KW"/>
</dbReference>
<accession>A0A1D1VLU1</accession>
<dbReference type="Proteomes" id="UP000186922">
    <property type="component" value="Unassembled WGS sequence"/>
</dbReference>
<keyword evidence="12" id="KW-1185">Reference proteome</keyword>
<dbReference type="GO" id="GO:0005737">
    <property type="term" value="C:cytoplasm"/>
    <property type="evidence" value="ECO:0007669"/>
    <property type="project" value="UniProtKB-SubCell"/>
</dbReference>
<evidence type="ECO:0000256" key="8">
    <source>
        <dbReference type="ARBA" id="ARBA00023163"/>
    </source>
</evidence>
<dbReference type="EMBL" id="BDGG01000005">
    <property type="protein sequence ID" value="GAU99458.1"/>
    <property type="molecule type" value="Genomic_DNA"/>
</dbReference>
<dbReference type="OrthoDB" id="10265389at2759"/>
<dbReference type="AlphaFoldDB" id="A0A1D1VLU1"/>
<comment type="subcellular location">
    <subcellularLocation>
        <location evidence="2">Cytoplasm</location>
    </subcellularLocation>
    <subcellularLocation>
        <location evidence="1">Nucleus</location>
    </subcellularLocation>
</comment>
<evidence type="ECO:0000256" key="7">
    <source>
        <dbReference type="ARBA" id="ARBA00023158"/>
    </source>
</evidence>
<evidence type="ECO:0000256" key="1">
    <source>
        <dbReference type="ARBA" id="ARBA00004123"/>
    </source>
</evidence>
<evidence type="ECO:0000256" key="10">
    <source>
        <dbReference type="SAM" id="MobiDB-lite"/>
    </source>
</evidence>
<evidence type="ECO:0000256" key="2">
    <source>
        <dbReference type="ARBA" id="ARBA00004496"/>
    </source>
</evidence>
<keyword evidence="8" id="KW-0804">Transcription</keyword>